<dbReference type="Gene3D" id="2.170.270.10">
    <property type="entry name" value="SET domain"/>
    <property type="match status" value="1"/>
</dbReference>
<sequence>MFYCEERQTNKAPTWWHTQFHCRVFLDDSRTSCTSTSQPLPLFLVPMTKTHRRRSSRFSYLPKDYSPLISRALESRYITQTFHFGDFKCATFLHEDVKKCLPRVFCQPSTIYHERLPFETRHAGTKGLGMFARCGIPAGRIILVEHPLIVMPRSSPATVFDISSLLSEVHSKERTEFMNLANSQPLEDPLKAILQTNHLLIDLPVGNPELAAHHAIFLKISRCNHSCSPNAHWKWDPASFSLTLEAVRDIGPSEEITIQYIDSSIDREQRSNTLRAWYNFDCVCPSCTLAPESIIHSNFSREELCKITQLMASFEEWCASEELSDDYMIRLHKHALELREAEGLQLFESRKHIDAIAMCYGALGDVSMFRYWTKKARDLRAPSYVGECMVLDQWMTDPRSFPVWGWRNHRRGEVL</sequence>
<protein>
    <recommendedName>
        <fullName evidence="1">SET domain-containing protein</fullName>
    </recommendedName>
</protein>
<dbReference type="SMART" id="SM00317">
    <property type="entry name" value="SET"/>
    <property type="match status" value="1"/>
</dbReference>
<dbReference type="EMBL" id="JAUEPR010000080">
    <property type="protein sequence ID" value="KAK0466663.1"/>
    <property type="molecule type" value="Genomic_DNA"/>
</dbReference>
<name>A0AA39TUB7_9AGAR</name>
<proteinExistence type="predicted"/>
<dbReference type="PANTHER" id="PTHR47332:SF4">
    <property type="entry name" value="SET DOMAIN-CONTAINING PROTEIN 5"/>
    <property type="match status" value="1"/>
</dbReference>
<keyword evidence="3" id="KW-1185">Reference proteome</keyword>
<dbReference type="CDD" id="cd20071">
    <property type="entry name" value="SET_SMYD"/>
    <property type="match status" value="1"/>
</dbReference>
<accession>A0AA39TUB7</accession>
<dbReference type="Proteomes" id="UP001175227">
    <property type="component" value="Unassembled WGS sequence"/>
</dbReference>
<dbReference type="Pfam" id="PF00856">
    <property type="entry name" value="SET"/>
    <property type="match status" value="1"/>
</dbReference>
<dbReference type="InterPro" id="IPR001214">
    <property type="entry name" value="SET_dom"/>
</dbReference>
<organism evidence="2 3">
    <name type="scientific">Armillaria novae-zelandiae</name>
    <dbReference type="NCBI Taxonomy" id="153914"/>
    <lineage>
        <taxon>Eukaryota</taxon>
        <taxon>Fungi</taxon>
        <taxon>Dikarya</taxon>
        <taxon>Basidiomycota</taxon>
        <taxon>Agaricomycotina</taxon>
        <taxon>Agaricomycetes</taxon>
        <taxon>Agaricomycetidae</taxon>
        <taxon>Agaricales</taxon>
        <taxon>Marasmiineae</taxon>
        <taxon>Physalacriaceae</taxon>
        <taxon>Armillaria</taxon>
    </lineage>
</organism>
<dbReference type="PROSITE" id="PS50280">
    <property type="entry name" value="SET"/>
    <property type="match status" value="1"/>
</dbReference>
<dbReference type="InterPro" id="IPR046341">
    <property type="entry name" value="SET_dom_sf"/>
</dbReference>
<evidence type="ECO:0000313" key="2">
    <source>
        <dbReference type="EMBL" id="KAK0466663.1"/>
    </source>
</evidence>
<reference evidence="2" key="1">
    <citation type="submission" date="2023-06" db="EMBL/GenBank/DDBJ databases">
        <authorList>
            <consortium name="Lawrence Berkeley National Laboratory"/>
            <person name="Ahrendt S."/>
            <person name="Sahu N."/>
            <person name="Indic B."/>
            <person name="Wong-Bajracharya J."/>
            <person name="Merenyi Z."/>
            <person name="Ke H.-M."/>
            <person name="Monk M."/>
            <person name="Kocsube S."/>
            <person name="Drula E."/>
            <person name="Lipzen A."/>
            <person name="Balint B."/>
            <person name="Henrissat B."/>
            <person name="Andreopoulos B."/>
            <person name="Martin F.M."/>
            <person name="Harder C.B."/>
            <person name="Rigling D."/>
            <person name="Ford K.L."/>
            <person name="Foster G.D."/>
            <person name="Pangilinan J."/>
            <person name="Papanicolaou A."/>
            <person name="Barry K."/>
            <person name="LaButti K."/>
            <person name="Viragh M."/>
            <person name="Koriabine M."/>
            <person name="Yan M."/>
            <person name="Riley R."/>
            <person name="Champramary S."/>
            <person name="Plett K.L."/>
            <person name="Tsai I.J."/>
            <person name="Slot J."/>
            <person name="Sipos G."/>
            <person name="Plett J."/>
            <person name="Nagy L.G."/>
            <person name="Grigoriev I.V."/>
        </authorList>
    </citation>
    <scope>NUCLEOTIDE SEQUENCE</scope>
    <source>
        <strain evidence="2">ICMP 16352</strain>
    </source>
</reference>
<dbReference type="AlphaFoldDB" id="A0AA39TUB7"/>
<dbReference type="PANTHER" id="PTHR47332">
    <property type="entry name" value="SET DOMAIN-CONTAINING PROTEIN 5"/>
    <property type="match status" value="1"/>
</dbReference>
<gene>
    <name evidence="2" type="ORF">IW261DRAFT_1111508</name>
</gene>
<feature type="domain" description="SET" evidence="1">
    <location>
        <begin position="116"/>
        <end position="261"/>
    </location>
</feature>
<comment type="caution">
    <text evidence="2">The sequence shown here is derived from an EMBL/GenBank/DDBJ whole genome shotgun (WGS) entry which is preliminary data.</text>
</comment>
<evidence type="ECO:0000313" key="3">
    <source>
        <dbReference type="Proteomes" id="UP001175227"/>
    </source>
</evidence>
<dbReference type="InterPro" id="IPR053185">
    <property type="entry name" value="SET_domain_protein"/>
</dbReference>
<dbReference type="SUPFAM" id="SSF82199">
    <property type="entry name" value="SET domain"/>
    <property type="match status" value="1"/>
</dbReference>
<evidence type="ECO:0000259" key="1">
    <source>
        <dbReference type="PROSITE" id="PS50280"/>
    </source>
</evidence>